<evidence type="ECO:0000313" key="1">
    <source>
        <dbReference type="EMBL" id="KAH6649522.1"/>
    </source>
</evidence>
<protein>
    <submittedName>
        <fullName evidence="1">Uncharacterized protein</fullName>
    </submittedName>
</protein>
<keyword evidence="2" id="KW-1185">Reference proteome</keyword>
<organism evidence="1 2">
    <name type="scientific">Chaetomium tenue</name>
    <dbReference type="NCBI Taxonomy" id="1854479"/>
    <lineage>
        <taxon>Eukaryota</taxon>
        <taxon>Fungi</taxon>
        <taxon>Dikarya</taxon>
        <taxon>Ascomycota</taxon>
        <taxon>Pezizomycotina</taxon>
        <taxon>Sordariomycetes</taxon>
        <taxon>Sordariomycetidae</taxon>
        <taxon>Sordariales</taxon>
        <taxon>Chaetomiaceae</taxon>
        <taxon>Chaetomium</taxon>
    </lineage>
</organism>
<comment type="caution">
    <text evidence="1">The sequence shown here is derived from an EMBL/GenBank/DDBJ whole genome shotgun (WGS) entry which is preliminary data.</text>
</comment>
<accession>A0ACB7PJX8</accession>
<name>A0ACB7PJX8_9PEZI</name>
<dbReference type="Proteomes" id="UP000724584">
    <property type="component" value="Unassembled WGS sequence"/>
</dbReference>
<evidence type="ECO:0000313" key="2">
    <source>
        <dbReference type="Proteomes" id="UP000724584"/>
    </source>
</evidence>
<sequence>MTRIIPPFVCLLWALAPFSFATEGKGEGNGEGKGKGSGGLATTIHRDVAIIGGGAAGSYSAVRLREDFGVSVVVIEKDNKLGGHVNTWVDPATGRGFDAGVQNWIEINNASSFFERFGVAVQPNVRSVLDQHFIDFATGTRLTNYTPPPTADHLAALKRYLEAAERFLPILEPGWWNFPQPSQIPSDLLLPFRDFAAKHNLTAGLPQIFATTGFGKHNFMDSLTLFLMRSFDVSMARTLLGLEANFVPVSRRNQDLYDAILSFLGPDALTSSTVTDAQRRDDNRGVTLEVYNWATGATTRVVAKKLLFTVAPTEENLEPFNFDGGENEAFSGLYYSSSVVGIVSHPSLPLNASLVNTPEAAQPANWAAAVPSSPFNTRFENYPNSTYYRVIAVGDQTFTKEQARDVIQSAFDRMVASGTLQQTTPPQNLTYHLLEPHGPVSASASRLVVDTGIIQKLNGLQGKRSTWYTGAAWSVHLTTSLWRFTDTVLPRLVASL</sequence>
<dbReference type="EMBL" id="JAGIZQ010000001">
    <property type="protein sequence ID" value="KAH6649522.1"/>
    <property type="molecule type" value="Genomic_DNA"/>
</dbReference>
<proteinExistence type="predicted"/>
<reference evidence="1 2" key="1">
    <citation type="journal article" date="2021" name="Nat. Commun.">
        <title>Genetic determinants of endophytism in the Arabidopsis root mycobiome.</title>
        <authorList>
            <person name="Mesny F."/>
            <person name="Miyauchi S."/>
            <person name="Thiergart T."/>
            <person name="Pickel B."/>
            <person name="Atanasova L."/>
            <person name="Karlsson M."/>
            <person name="Huettel B."/>
            <person name="Barry K.W."/>
            <person name="Haridas S."/>
            <person name="Chen C."/>
            <person name="Bauer D."/>
            <person name="Andreopoulos W."/>
            <person name="Pangilinan J."/>
            <person name="LaButti K."/>
            <person name="Riley R."/>
            <person name="Lipzen A."/>
            <person name="Clum A."/>
            <person name="Drula E."/>
            <person name="Henrissat B."/>
            <person name="Kohler A."/>
            <person name="Grigoriev I.V."/>
            <person name="Martin F.M."/>
            <person name="Hacquard S."/>
        </authorList>
    </citation>
    <scope>NUCLEOTIDE SEQUENCE [LARGE SCALE GENOMIC DNA]</scope>
    <source>
        <strain evidence="1 2">MPI-SDFR-AT-0079</strain>
    </source>
</reference>
<gene>
    <name evidence="1" type="ORF">F5144DRAFT_7888</name>
</gene>